<dbReference type="OrthoDB" id="663481at2"/>
<accession>A0A1P9WUX8</accession>
<dbReference type="RefSeq" id="WP_077130596.1">
    <property type="nucleotide sequence ID" value="NZ_CP014263.1"/>
</dbReference>
<dbReference type="Pfam" id="PF14559">
    <property type="entry name" value="TPR_19"/>
    <property type="match status" value="1"/>
</dbReference>
<organism evidence="2 3">
    <name type="scientific">Spirosoma montaniterrae</name>
    <dbReference type="NCBI Taxonomy" id="1178516"/>
    <lineage>
        <taxon>Bacteria</taxon>
        <taxon>Pseudomonadati</taxon>
        <taxon>Bacteroidota</taxon>
        <taxon>Cytophagia</taxon>
        <taxon>Cytophagales</taxon>
        <taxon>Cytophagaceae</taxon>
        <taxon>Spirosoma</taxon>
    </lineage>
</organism>
<reference evidence="2 3" key="1">
    <citation type="submission" date="2016-01" db="EMBL/GenBank/DDBJ databases">
        <authorList>
            <person name="Oliw E.H."/>
        </authorList>
    </citation>
    <scope>NUCLEOTIDE SEQUENCE [LARGE SCALE GENOMIC DNA]</scope>
    <source>
        <strain evidence="2 3">DY10</strain>
    </source>
</reference>
<keyword evidence="1" id="KW-1133">Transmembrane helix</keyword>
<gene>
    <name evidence="2" type="ORF">AWR27_07350</name>
</gene>
<dbReference type="SUPFAM" id="SSF48452">
    <property type="entry name" value="TPR-like"/>
    <property type="match status" value="1"/>
</dbReference>
<name>A0A1P9WUX8_9BACT</name>
<evidence type="ECO:0000256" key="1">
    <source>
        <dbReference type="SAM" id="Phobius"/>
    </source>
</evidence>
<evidence type="ECO:0000313" key="2">
    <source>
        <dbReference type="EMBL" id="AQG79153.1"/>
    </source>
</evidence>
<dbReference type="Proteomes" id="UP000187941">
    <property type="component" value="Chromosome"/>
</dbReference>
<dbReference type="AlphaFoldDB" id="A0A1P9WUX8"/>
<dbReference type="EMBL" id="CP014263">
    <property type="protein sequence ID" value="AQG79153.1"/>
    <property type="molecule type" value="Genomic_DNA"/>
</dbReference>
<keyword evidence="1" id="KW-0812">Transmembrane</keyword>
<dbReference type="STRING" id="1178516.AWR27_07350"/>
<dbReference type="KEGG" id="smon:AWR27_07350"/>
<keyword evidence="3" id="KW-1185">Reference proteome</keyword>
<dbReference type="Gene3D" id="1.25.40.10">
    <property type="entry name" value="Tetratricopeptide repeat domain"/>
    <property type="match status" value="1"/>
</dbReference>
<feature type="transmembrane region" description="Helical" evidence="1">
    <location>
        <begin position="88"/>
        <end position="107"/>
    </location>
</feature>
<dbReference type="InterPro" id="IPR011990">
    <property type="entry name" value="TPR-like_helical_dom_sf"/>
</dbReference>
<keyword evidence="1" id="KW-0472">Membrane</keyword>
<proteinExistence type="predicted"/>
<sequence length="255" mass="28659">MNNLEFIEQYVTGQLSAAERTQFENALQTDPALADLLAFYVLSKHTAKAEAREQRRAELDALRHQLAQPPTASEGADSRVRSLWSAPMRWAAAASVVLLLGLGWYFLRDTVSTANPRQLADAYISRNYDQLTTTMSGGTTDSLTQGIGLYNEKKFSEAEAVFEQLLTQQPNNDRVLKFAGIVALRQQKYDQAIARFNRLSQRTDLFSNPGTFLEALARLQRNRPMDKEQAKKLLNEVVVKNLEGKAEAEQLLSTY</sequence>
<evidence type="ECO:0000313" key="3">
    <source>
        <dbReference type="Proteomes" id="UP000187941"/>
    </source>
</evidence>
<protein>
    <submittedName>
        <fullName evidence="2">Uncharacterized protein</fullName>
    </submittedName>
</protein>